<feature type="chain" id="PRO_5045722927" evidence="3">
    <location>
        <begin position="28"/>
        <end position="317"/>
    </location>
</feature>
<sequence length="317" mass="35298">MNPLCTLALAAARATLVAACLSGSAQAAPRIALTMDDGPHLRATPRLSPLARNEALLAALRKHQVQATLFVTCGNGADRPDGLALVKAWSDAGHLLGNHTMTHPDLNSPQVSLEQYQDEIERCQQILAGQPGLQRWFRFTFLREGKPEARRDGMRAWMKARGWRNAYVSLDTSDWRLDAYLEERLARDPAADVGDIRRAYLDHLWQRAQAYQQLAMRLQGREIPQVLLMHHNLLNALFLDDAIAMFKARGWGFVSAAEAYEDPVYQLQPISPVAGQSLLLSMARSLGLGRFEGWSRLVDDGDFEIEQLEKGPAPAPR</sequence>
<reference evidence="5 6" key="1">
    <citation type="submission" date="2023-06" db="EMBL/GenBank/DDBJ databases">
        <title>Pelomonas sp. APW6 16S ribosomal RNA gene genome sequencing and assembly.</title>
        <authorList>
            <person name="Woo H."/>
        </authorList>
    </citation>
    <scope>NUCLEOTIDE SEQUENCE [LARGE SCALE GENOMIC DNA]</scope>
    <source>
        <strain evidence="5 6">APW6</strain>
    </source>
</reference>
<feature type="signal peptide" evidence="3">
    <location>
        <begin position="1"/>
        <end position="27"/>
    </location>
</feature>
<keyword evidence="1" id="KW-0479">Metal-binding</keyword>
<evidence type="ECO:0000259" key="4">
    <source>
        <dbReference type="PROSITE" id="PS51677"/>
    </source>
</evidence>
<dbReference type="Pfam" id="PF01522">
    <property type="entry name" value="Polysacc_deac_1"/>
    <property type="match status" value="1"/>
</dbReference>
<name>A0ABT7LIT5_9BURK</name>
<keyword evidence="3" id="KW-0732">Signal</keyword>
<keyword evidence="2" id="KW-0378">Hydrolase</keyword>
<gene>
    <name evidence="5" type="ORF">QRD43_12770</name>
</gene>
<protein>
    <submittedName>
        <fullName evidence="5">Polysaccharide deacetylase family protein</fullName>
    </submittedName>
</protein>
<dbReference type="SUPFAM" id="SSF88713">
    <property type="entry name" value="Glycoside hydrolase/deacetylase"/>
    <property type="match status" value="1"/>
</dbReference>
<dbReference type="Gene3D" id="3.20.20.370">
    <property type="entry name" value="Glycoside hydrolase/deacetylase"/>
    <property type="match status" value="1"/>
</dbReference>
<keyword evidence="6" id="KW-1185">Reference proteome</keyword>
<proteinExistence type="predicted"/>
<organism evidence="5 6">
    <name type="scientific">Roseateles subflavus</name>
    <dbReference type="NCBI Taxonomy" id="3053353"/>
    <lineage>
        <taxon>Bacteria</taxon>
        <taxon>Pseudomonadati</taxon>
        <taxon>Pseudomonadota</taxon>
        <taxon>Betaproteobacteria</taxon>
        <taxon>Burkholderiales</taxon>
        <taxon>Sphaerotilaceae</taxon>
        <taxon>Roseateles</taxon>
    </lineage>
</organism>
<evidence type="ECO:0000313" key="5">
    <source>
        <dbReference type="EMBL" id="MDL5032779.1"/>
    </source>
</evidence>
<evidence type="ECO:0000313" key="6">
    <source>
        <dbReference type="Proteomes" id="UP001238603"/>
    </source>
</evidence>
<dbReference type="PANTHER" id="PTHR10587">
    <property type="entry name" value="GLYCOSYL TRANSFERASE-RELATED"/>
    <property type="match status" value="1"/>
</dbReference>
<dbReference type="EMBL" id="JASVDS010000003">
    <property type="protein sequence ID" value="MDL5032779.1"/>
    <property type="molecule type" value="Genomic_DNA"/>
</dbReference>
<dbReference type="PANTHER" id="PTHR10587:SF133">
    <property type="entry name" value="CHITIN DEACETYLASE 1-RELATED"/>
    <property type="match status" value="1"/>
</dbReference>
<comment type="caution">
    <text evidence="5">The sequence shown here is derived from an EMBL/GenBank/DDBJ whole genome shotgun (WGS) entry which is preliminary data.</text>
</comment>
<dbReference type="InterPro" id="IPR050248">
    <property type="entry name" value="Polysacc_deacetylase_ArnD"/>
</dbReference>
<dbReference type="InterPro" id="IPR011330">
    <property type="entry name" value="Glyco_hydro/deAcase_b/a-brl"/>
</dbReference>
<dbReference type="RefSeq" id="WP_285982854.1">
    <property type="nucleotide sequence ID" value="NZ_JASVDS010000003.1"/>
</dbReference>
<accession>A0ABT7LIT5</accession>
<dbReference type="Proteomes" id="UP001238603">
    <property type="component" value="Unassembled WGS sequence"/>
</dbReference>
<dbReference type="InterPro" id="IPR002509">
    <property type="entry name" value="NODB_dom"/>
</dbReference>
<evidence type="ECO:0000256" key="1">
    <source>
        <dbReference type="ARBA" id="ARBA00022723"/>
    </source>
</evidence>
<feature type="domain" description="NodB homology" evidence="4">
    <location>
        <begin position="29"/>
        <end position="254"/>
    </location>
</feature>
<dbReference type="CDD" id="cd10960">
    <property type="entry name" value="CE4_NodB_like_1"/>
    <property type="match status" value="1"/>
</dbReference>
<evidence type="ECO:0000256" key="3">
    <source>
        <dbReference type="SAM" id="SignalP"/>
    </source>
</evidence>
<evidence type="ECO:0000256" key="2">
    <source>
        <dbReference type="ARBA" id="ARBA00022801"/>
    </source>
</evidence>
<dbReference type="PROSITE" id="PS51677">
    <property type="entry name" value="NODB"/>
    <property type="match status" value="1"/>
</dbReference>